<keyword evidence="7" id="KW-0576">Peroxisome</keyword>
<dbReference type="InterPro" id="IPR014748">
    <property type="entry name" value="Enoyl-CoA_hydra_C"/>
</dbReference>
<reference evidence="14 15" key="1">
    <citation type="submission" date="2025-04" db="UniProtKB">
        <authorList>
            <consortium name="RefSeq"/>
        </authorList>
    </citation>
    <scope>IDENTIFICATION</scope>
    <source>
        <tissue evidence="14 15">Sperm</tissue>
    </source>
</reference>
<evidence type="ECO:0000256" key="12">
    <source>
        <dbReference type="ARBA" id="ARBA00071021"/>
    </source>
</evidence>
<evidence type="ECO:0000256" key="3">
    <source>
        <dbReference type="ARBA" id="ARBA00005254"/>
    </source>
</evidence>
<evidence type="ECO:0000256" key="5">
    <source>
        <dbReference type="ARBA" id="ARBA00022990"/>
    </source>
</evidence>
<dbReference type="RefSeq" id="XP_032819962.1">
    <property type="nucleotide sequence ID" value="XM_032964071.1"/>
</dbReference>
<evidence type="ECO:0000256" key="9">
    <source>
        <dbReference type="ARBA" id="ARBA00051408"/>
    </source>
</evidence>
<dbReference type="InterPro" id="IPR045002">
    <property type="entry name" value="Ech1-like"/>
</dbReference>
<evidence type="ECO:0000313" key="15">
    <source>
        <dbReference type="RefSeq" id="XP_032819961.1"/>
    </source>
</evidence>
<evidence type="ECO:0000256" key="10">
    <source>
        <dbReference type="ARBA" id="ARBA00052809"/>
    </source>
</evidence>
<dbReference type="FunFam" id="3.90.226.10:FF:000024">
    <property type="entry name" value="Delta3,5-delta2,4-dienoyl-CoA isomerase"/>
    <property type="match status" value="1"/>
</dbReference>
<comment type="similarity">
    <text evidence="3">Belongs to the enoyl-CoA hydratase/isomerase family.</text>
</comment>
<comment type="function">
    <text evidence="11">Isomerization of 3-trans,5-cis-dienoyl-CoA to 2-trans,4-trans-dienoyl-CoA.</text>
</comment>
<dbReference type="RefSeq" id="XP_032819960.1">
    <property type="nucleotide sequence ID" value="XM_032964069.1"/>
</dbReference>
<sequence length="313" mass="34395">MATVLMTRAHHQLTGLRGTITLLGRHLLSGRLAMSTGPTYETLLVTKPKDHVVQVEINRPEKRNALNQPFWKEMVECFNHIADDKECRAVVVSGSGKVFSAGIDLVDITGDLVTPEGDDAARVAWNLKQVIKLYQEAFNVIEKCSKPVIAAVHSACIGEGLDMISACDIRVCTKDAWFQAKEVDIGQAADVGTLQRLPHAIGSRSLVCEMVFTARKMFSDEAKSSGLVSHVYDNKANMMEGALQLAEDIASKSPVAVQGSKVNLLYARDHSVPESLEYMAAWNMAMLQTNDIMKSATAVFQKKNLKENIYTNL</sequence>
<evidence type="ECO:0000256" key="8">
    <source>
        <dbReference type="ARBA" id="ARBA00023235"/>
    </source>
</evidence>
<evidence type="ECO:0000313" key="16">
    <source>
        <dbReference type="RefSeq" id="XP_032819962.1"/>
    </source>
</evidence>
<evidence type="ECO:0000256" key="7">
    <source>
        <dbReference type="ARBA" id="ARBA00023140"/>
    </source>
</evidence>
<name>A0AAJ7TNW4_PETMA</name>
<evidence type="ECO:0000256" key="4">
    <source>
        <dbReference type="ARBA" id="ARBA00022832"/>
    </source>
</evidence>
<keyword evidence="13" id="KW-1185">Reference proteome</keyword>
<dbReference type="PANTHER" id="PTHR43149:SF1">
    <property type="entry name" value="DELTA(3,5)-DELTA(2,4)-DIENOYL-COA ISOMERASE, MITOCHONDRIAL"/>
    <property type="match status" value="1"/>
</dbReference>
<keyword evidence="6" id="KW-0443">Lipid metabolism</keyword>
<comment type="pathway">
    <text evidence="2">Lipid metabolism; fatty acid beta-oxidation.</text>
</comment>
<evidence type="ECO:0000256" key="1">
    <source>
        <dbReference type="ARBA" id="ARBA00004275"/>
    </source>
</evidence>
<dbReference type="Proteomes" id="UP001318040">
    <property type="component" value="Chromosome 31"/>
</dbReference>
<evidence type="ECO:0000256" key="11">
    <source>
        <dbReference type="ARBA" id="ARBA00055786"/>
    </source>
</evidence>
<dbReference type="RefSeq" id="XP_032819961.1">
    <property type="nucleotide sequence ID" value="XM_032964070.1"/>
</dbReference>
<dbReference type="AlphaFoldDB" id="A0AAJ7TNW4"/>
<dbReference type="GO" id="GO:0051750">
    <property type="term" value="F:delta(3,5)-delta(2,4)-dienoyl-CoA isomerase activity"/>
    <property type="evidence" value="ECO:0007669"/>
    <property type="project" value="TreeGrafter"/>
</dbReference>
<evidence type="ECO:0000256" key="2">
    <source>
        <dbReference type="ARBA" id="ARBA00005005"/>
    </source>
</evidence>
<dbReference type="Pfam" id="PF00378">
    <property type="entry name" value="ECH_1"/>
    <property type="match status" value="1"/>
</dbReference>
<dbReference type="FunFam" id="1.10.12.10:FF:000004">
    <property type="entry name" value="Delta3,5-delta2,4-dienoyl-CoA isomerase"/>
    <property type="match status" value="1"/>
</dbReference>
<evidence type="ECO:0000256" key="6">
    <source>
        <dbReference type="ARBA" id="ARBA00023098"/>
    </source>
</evidence>
<dbReference type="GO" id="GO:0005777">
    <property type="term" value="C:peroxisome"/>
    <property type="evidence" value="ECO:0007669"/>
    <property type="project" value="UniProtKB-SubCell"/>
</dbReference>
<dbReference type="GO" id="GO:0006631">
    <property type="term" value="P:fatty acid metabolic process"/>
    <property type="evidence" value="ECO:0007669"/>
    <property type="project" value="UniProtKB-KW"/>
</dbReference>
<protein>
    <recommendedName>
        <fullName evidence="12">Delta(3,5)-Delta(2,4)-dienoyl-CoA isomerase, mitochondrial</fullName>
    </recommendedName>
</protein>
<dbReference type="InterPro" id="IPR029045">
    <property type="entry name" value="ClpP/crotonase-like_dom_sf"/>
</dbReference>
<proteinExistence type="inferred from homology"/>
<keyword evidence="4" id="KW-0276">Fatty acid metabolism</keyword>
<evidence type="ECO:0000313" key="14">
    <source>
        <dbReference type="RefSeq" id="XP_032819960.1"/>
    </source>
</evidence>
<comment type="catalytic activity">
    <reaction evidence="10">
        <text>(3E,5Z,8Z,11Z,14Z)-eicosapentaenoyl-CoA = (2E,4E,8Z,11Z,14Z)-eicosapentaenoyl-CoA</text>
        <dbReference type="Rhea" id="RHEA:45224"/>
        <dbReference type="ChEBI" id="CHEBI:85090"/>
        <dbReference type="ChEBI" id="CHEBI:85091"/>
    </reaction>
</comment>
<accession>A0AAJ7TNW4</accession>
<dbReference type="Gene3D" id="3.90.226.10">
    <property type="entry name" value="2-enoyl-CoA Hydratase, Chain A, domain 1"/>
    <property type="match status" value="1"/>
</dbReference>
<dbReference type="Gene3D" id="1.10.12.10">
    <property type="entry name" value="Lyase 2-enoyl-coa Hydratase, Chain A, domain 2"/>
    <property type="match status" value="1"/>
</dbReference>
<evidence type="ECO:0000313" key="13">
    <source>
        <dbReference type="Proteomes" id="UP001318040"/>
    </source>
</evidence>
<dbReference type="PANTHER" id="PTHR43149">
    <property type="entry name" value="ENOYL-COA HYDRATASE"/>
    <property type="match status" value="1"/>
</dbReference>
<gene>
    <name evidence="14 15 16" type="primary">LOC116947863</name>
</gene>
<comment type="catalytic activity">
    <reaction evidence="9">
        <text>(3E,5Z)-octadienoyl-CoA = (2E,4E)-octadienoyl-CoA</text>
        <dbReference type="Rhea" id="RHEA:45244"/>
        <dbReference type="ChEBI" id="CHEBI:62243"/>
        <dbReference type="ChEBI" id="CHEBI:85108"/>
    </reaction>
</comment>
<dbReference type="GO" id="GO:0005739">
    <property type="term" value="C:mitochondrion"/>
    <property type="evidence" value="ECO:0007669"/>
    <property type="project" value="TreeGrafter"/>
</dbReference>
<dbReference type="InterPro" id="IPR001753">
    <property type="entry name" value="Enoyl-CoA_hydra/iso"/>
</dbReference>
<dbReference type="CDD" id="cd06558">
    <property type="entry name" value="crotonase-like"/>
    <property type="match status" value="1"/>
</dbReference>
<comment type="subcellular location">
    <subcellularLocation>
        <location evidence="1">Peroxisome</location>
    </subcellularLocation>
</comment>
<organism evidence="13 16">
    <name type="scientific">Petromyzon marinus</name>
    <name type="common">Sea lamprey</name>
    <dbReference type="NCBI Taxonomy" id="7757"/>
    <lineage>
        <taxon>Eukaryota</taxon>
        <taxon>Metazoa</taxon>
        <taxon>Chordata</taxon>
        <taxon>Craniata</taxon>
        <taxon>Vertebrata</taxon>
        <taxon>Cyclostomata</taxon>
        <taxon>Hyperoartia</taxon>
        <taxon>Petromyzontiformes</taxon>
        <taxon>Petromyzontidae</taxon>
        <taxon>Petromyzon</taxon>
    </lineage>
</organism>
<keyword evidence="8" id="KW-0413">Isomerase</keyword>
<keyword evidence="5" id="KW-0007">Acetylation</keyword>
<dbReference type="SUPFAM" id="SSF52096">
    <property type="entry name" value="ClpP/crotonase"/>
    <property type="match status" value="1"/>
</dbReference>